<accession>A0A5M7BR12</accession>
<dbReference type="GO" id="GO:0006825">
    <property type="term" value="P:copper ion transport"/>
    <property type="evidence" value="ECO:0007669"/>
    <property type="project" value="InterPro"/>
</dbReference>
<gene>
    <name evidence="8" type="ORF">F1721_27565</name>
</gene>
<evidence type="ECO:0000313" key="8">
    <source>
        <dbReference type="EMBL" id="KAA5828785.1"/>
    </source>
</evidence>
<name>A0A5M7BR12_SACHI</name>
<comment type="subcellular location">
    <subcellularLocation>
        <location evidence="1">Cell membrane</location>
        <topology evidence="1">Multi-pass membrane protein</topology>
    </subcellularLocation>
</comment>
<keyword evidence="5 6" id="KW-0472">Membrane</keyword>
<feature type="transmembrane region" description="Helical" evidence="6">
    <location>
        <begin position="537"/>
        <end position="555"/>
    </location>
</feature>
<feature type="transmembrane region" description="Helical" evidence="6">
    <location>
        <begin position="423"/>
        <end position="445"/>
    </location>
</feature>
<evidence type="ECO:0000259" key="7">
    <source>
        <dbReference type="Pfam" id="PF05425"/>
    </source>
</evidence>
<feature type="transmembrane region" description="Helical" evidence="6">
    <location>
        <begin position="391"/>
        <end position="411"/>
    </location>
</feature>
<dbReference type="AlphaFoldDB" id="A0A5M7BR12"/>
<evidence type="ECO:0000313" key="9">
    <source>
        <dbReference type="Proteomes" id="UP000323946"/>
    </source>
</evidence>
<sequence>MIQIGGYARFVPPETALENEPARRGPSSSVGVLIVTAAVLAAIVAAALTALSAGASYALLGLPDPGPLTQYGLPVVRVIAESGAVVCIGSLLFAAFCIPAQRSGALAADGYAAVRTAGWAAAVWCVGAVLVVPFLAADATGRPVGDVLNTEVLFGLVDALEQAKAWLITAVVAFVVVLACRTVLSWGWTVVTFGLSLLALFPVVATGHSASGGSHDVATNSLLFHLFGAALWVGGLVALVAHAARRGAHLPVVARRYSLIALVSWVAMALSGLINAFVRMTPEQLFTTTYGLLMLLKIAALVVLGVFGYFQRRSAVQRIEERAGVAALLRLGAVEALVMFATIGIAVALGRTPPPDGVTRDIPDRAELLIGYPLPEPPTAFRLLFDGRFDLVYGTLALALAALYLLGVRRLRQRGDSWPVGRTIAWLCGCATLLVATSSGIGKYAPAVFSVHMGQHMLLSMLAPVFLVLAGPTSLALRVFKPAGKEQPPGPREWLLAFVHSPVTRVLTNPIVALVLFVGSFYALYFTGLFDVALTQHWAHLAMNAHFLLVGYIFYWPVIGVDPAPRPLPPMGKVGLVFASMPFHAFFGIALMMSSTVIGGDFYRGLDLGWMTDLLADQRLGGGLAWASGEVPLVVVMLALLVQWSRADNRAARRIDRKADADGDAELNAYNEMLRRLAEKDNQRSS</sequence>
<evidence type="ECO:0000256" key="4">
    <source>
        <dbReference type="ARBA" id="ARBA00022989"/>
    </source>
</evidence>
<dbReference type="InterPro" id="IPR008457">
    <property type="entry name" value="Cu-R_CopD_dom"/>
</dbReference>
<comment type="caution">
    <text evidence="8">The sequence shown here is derived from an EMBL/GenBank/DDBJ whole genome shotgun (WGS) entry which is preliminary data.</text>
</comment>
<proteinExistence type="predicted"/>
<feature type="transmembrane region" description="Helical" evidence="6">
    <location>
        <begin position="623"/>
        <end position="644"/>
    </location>
</feature>
<dbReference type="InterPro" id="IPR019108">
    <property type="entry name" value="Caa3_assmbl_CtaG-rel"/>
</dbReference>
<keyword evidence="4 6" id="KW-1133">Transmembrane helix</keyword>
<dbReference type="Pfam" id="PF09678">
    <property type="entry name" value="Caa3_CtaG"/>
    <property type="match status" value="1"/>
</dbReference>
<feature type="transmembrane region" description="Helical" evidence="6">
    <location>
        <begin position="165"/>
        <end position="184"/>
    </location>
</feature>
<protein>
    <submittedName>
        <fullName evidence="8">Bifunctional copper resistance protein CopD/cytochrome c oxidase assembly protein</fullName>
    </submittedName>
</protein>
<dbReference type="EMBL" id="VWPH01000014">
    <property type="protein sequence ID" value="KAA5828785.1"/>
    <property type="molecule type" value="Genomic_DNA"/>
</dbReference>
<feature type="transmembrane region" description="Helical" evidence="6">
    <location>
        <begin position="222"/>
        <end position="244"/>
    </location>
</feature>
<evidence type="ECO:0000256" key="2">
    <source>
        <dbReference type="ARBA" id="ARBA00022475"/>
    </source>
</evidence>
<dbReference type="InterPro" id="IPR032694">
    <property type="entry name" value="CopC/D"/>
</dbReference>
<keyword evidence="2" id="KW-1003">Cell membrane</keyword>
<feature type="transmembrane region" description="Helical" evidence="6">
    <location>
        <begin position="290"/>
        <end position="310"/>
    </location>
</feature>
<dbReference type="Pfam" id="PF05425">
    <property type="entry name" value="CopD"/>
    <property type="match status" value="1"/>
</dbReference>
<organism evidence="8 9">
    <name type="scientific">Saccharopolyspora hirsuta</name>
    <dbReference type="NCBI Taxonomy" id="1837"/>
    <lineage>
        <taxon>Bacteria</taxon>
        <taxon>Bacillati</taxon>
        <taxon>Actinomycetota</taxon>
        <taxon>Actinomycetes</taxon>
        <taxon>Pseudonocardiales</taxon>
        <taxon>Pseudonocardiaceae</taxon>
        <taxon>Saccharopolyspora</taxon>
    </lineage>
</organism>
<feature type="transmembrane region" description="Helical" evidence="6">
    <location>
        <begin position="506"/>
        <end position="525"/>
    </location>
</feature>
<evidence type="ECO:0000256" key="1">
    <source>
        <dbReference type="ARBA" id="ARBA00004651"/>
    </source>
</evidence>
<feature type="transmembrane region" description="Helical" evidence="6">
    <location>
        <begin position="457"/>
        <end position="477"/>
    </location>
</feature>
<feature type="transmembrane region" description="Helical" evidence="6">
    <location>
        <begin position="191"/>
        <end position="210"/>
    </location>
</feature>
<feature type="transmembrane region" description="Helical" evidence="6">
    <location>
        <begin position="256"/>
        <end position="278"/>
    </location>
</feature>
<dbReference type="GO" id="GO:0005886">
    <property type="term" value="C:plasma membrane"/>
    <property type="evidence" value="ECO:0007669"/>
    <property type="project" value="UniProtKB-SubCell"/>
</dbReference>
<dbReference type="PANTHER" id="PTHR34820:SF4">
    <property type="entry name" value="INNER MEMBRANE PROTEIN YEBZ"/>
    <property type="match status" value="1"/>
</dbReference>
<feature type="transmembrane region" description="Helical" evidence="6">
    <location>
        <begin position="78"/>
        <end position="100"/>
    </location>
</feature>
<evidence type="ECO:0000256" key="6">
    <source>
        <dbReference type="SAM" id="Phobius"/>
    </source>
</evidence>
<keyword evidence="9" id="KW-1185">Reference proteome</keyword>
<evidence type="ECO:0000256" key="3">
    <source>
        <dbReference type="ARBA" id="ARBA00022692"/>
    </source>
</evidence>
<feature type="domain" description="Copper resistance protein D" evidence="7">
    <location>
        <begin position="253"/>
        <end position="349"/>
    </location>
</feature>
<dbReference type="PANTHER" id="PTHR34820">
    <property type="entry name" value="INNER MEMBRANE PROTEIN YEBZ"/>
    <property type="match status" value="1"/>
</dbReference>
<feature type="transmembrane region" description="Helical" evidence="6">
    <location>
        <begin position="576"/>
        <end position="603"/>
    </location>
</feature>
<feature type="transmembrane region" description="Helical" evidence="6">
    <location>
        <begin position="331"/>
        <end position="350"/>
    </location>
</feature>
<keyword evidence="3 6" id="KW-0812">Transmembrane</keyword>
<evidence type="ECO:0000256" key="5">
    <source>
        <dbReference type="ARBA" id="ARBA00023136"/>
    </source>
</evidence>
<dbReference type="Proteomes" id="UP000323946">
    <property type="component" value="Unassembled WGS sequence"/>
</dbReference>
<reference evidence="8 9" key="1">
    <citation type="submission" date="2019-09" db="EMBL/GenBank/DDBJ databases">
        <title>Draft genome sequence of the thermophilic Saccharopolyspora hirsuta VKM Ac-666T.</title>
        <authorList>
            <person name="Lobastova T.G."/>
            <person name="Fokina V."/>
            <person name="Bragin E.Y."/>
            <person name="Shtratnikova V.Y."/>
            <person name="Starodumova I.P."/>
            <person name="Tarlachkov S.V."/>
            <person name="Donova M.V."/>
        </authorList>
    </citation>
    <scope>NUCLEOTIDE SEQUENCE [LARGE SCALE GENOMIC DNA]</scope>
    <source>
        <strain evidence="8 9">VKM Ac-666</strain>
    </source>
</reference>
<dbReference type="OrthoDB" id="5241646at2"/>
<feature type="transmembrane region" description="Helical" evidence="6">
    <location>
        <begin position="30"/>
        <end position="58"/>
    </location>
</feature>
<feature type="transmembrane region" description="Helical" evidence="6">
    <location>
        <begin position="112"/>
        <end position="136"/>
    </location>
</feature>